<gene>
    <name evidence="2" type="ORF">QF118_10730</name>
</gene>
<dbReference type="Proteomes" id="UP001241605">
    <property type="component" value="Chromosome"/>
</dbReference>
<reference evidence="2 3" key="1">
    <citation type="submission" date="2023-05" db="EMBL/GenBank/DDBJ databases">
        <title>YMD87, complete Genome.</title>
        <authorList>
            <person name="Zhang J."/>
            <person name="Xu X."/>
        </authorList>
    </citation>
    <scope>NUCLEOTIDE SEQUENCE [LARGE SCALE GENOMIC DNA]</scope>
    <source>
        <strain evidence="2 3">YMD87</strain>
    </source>
</reference>
<keyword evidence="3" id="KW-1185">Reference proteome</keyword>
<feature type="signal peptide" evidence="1">
    <location>
        <begin position="1"/>
        <end position="22"/>
    </location>
</feature>
<feature type="chain" id="PRO_5046920153" evidence="1">
    <location>
        <begin position="23"/>
        <end position="139"/>
    </location>
</feature>
<evidence type="ECO:0000256" key="1">
    <source>
        <dbReference type="SAM" id="SignalP"/>
    </source>
</evidence>
<accession>A0ABY8QEJ2</accession>
<dbReference type="EMBL" id="CP124616">
    <property type="protein sequence ID" value="WGW02423.1"/>
    <property type="molecule type" value="Genomic_DNA"/>
</dbReference>
<dbReference type="RefSeq" id="WP_282299057.1">
    <property type="nucleotide sequence ID" value="NZ_CP124616.1"/>
</dbReference>
<evidence type="ECO:0000313" key="2">
    <source>
        <dbReference type="EMBL" id="WGW02423.1"/>
    </source>
</evidence>
<keyword evidence="1" id="KW-0732">Signal</keyword>
<evidence type="ECO:0000313" key="3">
    <source>
        <dbReference type="Proteomes" id="UP001241605"/>
    </source>
</evidence>
<protein>
    <submittedName>
        <fullName evidence="2">Uncharacterized protein</fullName>
    </submittedName>
</protein>
<name>A0ABY8QEJ2_9RHOB</name>
<organism evidence="2 3">
    <name type="scientific">Tropicibacter oceani</name>
    <dbReference type="NCBI Taxonomy" id="3058420"/>
    <lineage>
        <taxon>Bacteria</taxon>
        <taxon>Pseudomonadati</taxon>
        <taxon>Pseudomonadota</taxon>
        <taxon>Alphaproteobacteria</taxon>
        <taxon>Rhodobacterales</taxon>
        <taxon>Roseobacteraceae</taxon>
        <taxon>Tropicibacter</taxon>
    </lineage>
</organism>
<sequence>MIRSVSLSLMIASLCLPAAAMAKGTGYECAIKAPGNNGWLPEVLFIGHDTTSHAVVVSDPIILYYNDRQPIQGRVKTDNAKRTTFAWKLDAKSNSNQRVTITYTATYLKGSGEVTMQAMPLGYANIFHGKGRCEVKTLK</sequence>
<proteinExistence type="predicted"/>